<dbReference type="EMBL" id="DVHA01000016">
    <property type="protein sequence ID" value="HIR60050.1"/>
    <property type="molecule type" value="Genomic_DNA"/>
</dbReference>
<gene>
    <name evidence="5" type="ORF">IAB37_00515</name>
</gene>
<reference evidence="5" key="2">
    <citation type="journal article" date="2021" name="PeerJ">
        <title>Extensive microbial diversity within the chicken gut microbiome revealed by metagenomics and culture.</title>
        <authorList>
            <person name="Gilroy R."/>
            <person name="Ravi A."/>
            <person name="Getino M."/>
            <person name="Pursley I."/>
            <person name="Horton D.L."/>
            <person name="Alikhan N.F."/>
            <person name="Baker D."/>
            <person name="Gharbi K."/>
            <person name="Hall N."/>
            <person name="Watson M."/>
            <person name="Adriaenssens E.M."/>
            <person name="Foster-Nyarko E."/>
            <person name="Jarju S."/>
            <person name="Secka A."/>
            <person name="Antonio M."/>
            <person name="Oren A."/>
            <person name="Chaudhuri R.R."/>
            <person name="La Ragione R."/>
            <person name="Hildebrand F."/>
            <person name="Pallen M.J."/>
        </authorList>
    </citation>
    <scope>NUCLEOTIDE SEQUENCE</scope>
    <source>
        <strain evidence="5">CHK189-12415</strain>
    </source>
</reference>
<dbReference type="CDD" id="cd00093">
    <property type="entry name" value="HTH_XRE"/>
    <property type="match status" value="1"/>
</dbReference>
<dbReference type="GO" id="GO:0003677">
    <property type="term" value="F:DNA binding"/>
    <property type="evidence" value="ECO:0007669"/>
    <property type="project" value="UniProtKB-KW"/>
</dbReference>
<dbReference type="NCBIfam" id="NF041265">
    <property type="entry name" value="NadS"/>
    <property type="match status" value="1"/>
</dbReference>
<evidence type="ECO:0000313" key="5">
    <source>
        <dbReference type="EMBL" id="HIR60050.1"/>
    </source>
</evidence>
<keyword evidence="2" id="KW-0238">DNA-binding</keyword>
<accession>A0A9D1DW28</accession>
<evidence type="ECO:0000256" key="3">
    <source>
        <dbReference type="ARBA" id="ARBA00023163"/>
    </source>
</evidence>
<dbReference type="InterPro" id="IPR052359">
    <property type="entry name" value="HTH-type_reg/antitoxin"/>
</dbReference>
<evidence type="ECO:0000256" key="1">
    <source>
        <dbReference type="ARBA" id="ARBA00023015"/>
    </source>
</evidence>
<evidence type="ECO:0000313" key="6">
    <source>
        <dbReference type="Proteomes" id="UP000824241"/>
    </source>
</evidence>
<dbReference type="Gene3D" id="1.10.260.40">
    <property type="entry name" value="lambda repressor-like DNA-binding domains"/>
    <property type="match status" value="1"/>
</dbReference>
<dbReference type="PANTHER" id="PTHR36511">
    <property type="entry name" value="MERR FAMILY BACTERIAL REGULATORY PROTEIN"/>
    <property type="match status" value="1"/>
</dbReference>
<proteinExistence type="predicted"/>
<dbReference type="Proteomes" id="UP000824241">
    <property type="component" value="Unassembled WGS sequence"/>
</dbReference>
<dbReference type="InterPro" id="IPR047761">
    <property type="entry name" value="NadS-like"/>
</dbReference>
<organism evidence="5 6">
    <name type="scientific">Candidatus Faecivivens stercoravium</name>
    <dbReference type="NCBI Taxonomy" id="2840803"/>
    <lineage>
        <taxon>Bacteria</taxon>
        <taxon>Bacillati</taxon>
        <taxon>Bacillota</taxon>
        <taxon>Clostridia</taxon>
        <taxon>Eubacteriales</taxon>
        <taxon>Oscillospiraceae</taxon>
        <taxon>Oscillospiraceae incertae sedis</taxon>
        <taxon>Candidatus Faecivivens</taxon>
    </lineage>
</organism>
<dbReference type="Pfam" id="PF01381">
    <property type="entry name" value="HTH_3"/>
    <property type="match status" value="1"/>
</dbReference>
<sequence length="104" mass="11391">MAEMQYFEELKASLEEAVAYKKGDKSRCRTVVAPKALPAYTAADVTRTRTALNLSQKGLALALGVSPRTVEAWEAGKNVPSGAAQRLLYLLEQDHSLIDRLVTQ</sequence>
<dbReference type="AlphaFoldDB" id="A0A9D1DW28"/>
<evidence type="ECO:0000256" key="2">
    <source>
        <dbReference type="ARBA" id="ARBA00023125"/>
    </source>
</evidence>
<dbReference type="PANTHER" id="PTHR36511:SF3">
    <property type="entry name" value="ANTITOXIN HIGA-2"/>
    <property type="match status" value="1"/>
</dbReference>
<dbReference type="PROSITE" id="PS50943">
    <property type="entry name" value="HTH_CROC1"/>
    <property type="match status" value="1"/>
</dbReference>
<comment type="caution">
    <text evidence="5">The sequence shown here is derived from an EMBL/GenBank/DDBJ whole genome shotgun (WGS) entry which is preliminary data.</text>
</comment>
<dbReference type="InterPro" id="IPR001387">
    <property type="entry name" value="Cro/C1-type_HTH"/>
</dbReference>
<reference evidence="5" key="1">
    <citation type="submission" date="2020-10" db="EMBL/GenBank/DDBJ databases">
        <authorList>
            <person name="Gilroy R."/>
        </authorList>
    </citation>
    <scope>NUCLEOTIDE SEQUENCE</scope>
    <source>
        <strain evidence="5">CHK189-12415</strain>
    </source>
</reference>
<feature type="domain" description="HTH cro/C1-type" evidence="4">
    <location>
        <begin position="49"/>
        <end position="98"/>
    </location>
</feature>
<name>A0A9D1DW28_9FIRM</name>
<protein>
    <submittedName>
        <fullName evidence="5">Helix-turn-helix domain-containing protein</fullName>
    </submittedName>
</protein>
<evidence type="ECO:0000259" key="4">
    <source>
        <dbReference type="PROSITE" id="PS50943"/>
    </source>
</evidence>
<keyword evidence="1" id="KW-0805">Transcription regulation</keyword>
<keyword evidence="3" id="KW-0804">Transcription</keyword>
<dbReference type="InterPro" id="IPR010982">
    <property type="entry name" value="Lambda_DNA-bd_dom_sf"/>
</dbReference>
<dbReference type="SUPFAM" id="SSF47413">
    <property type="entry name" value="lambda repressor-like DNA-binding domains"/>
    <property type="match status" value="1"/>
</dbReference>